<dbReference type="GeneID" id="28661678"/>
<proteinExistence type="predicted"/>
<dbReference type="GO" id="GO:0020037">
    <property type="term" value="F:heme binding"/>
    <property type="evidence" value="ECO:0007669"/>
    <property type="project" value="InterPro"/>
</dbReference>
<keyword evidence="1" id="KW-0732">Signal</keyword>
<dbReference type="EMBL" id="CP012541">
    <property type="protein sequence ID" value="ALF46746.1"/>
    <property type="molecule type" value="Genomic_DNA"/>
</dbReference>
<dbReference type="InterPro" id="IPR036909">
    <property type="entry name" value="Cyt_c-like_dom_sf"/>
</dbReference>
<dbReference type="GO" id="GO:0009055">
    <property type="term" value="F:electron transfer activity"/>
    <property type="evidence" value="ECO:0007669"/>
    <property type="project" value="InterPro"/>
</dbReference>
<feature type="chain" id="PRO_5005801626" evidence="1">
    <location>
        <begin position="23"/>
        <end position="189"/>
    </location>
</feature>
<protein>
    <submittedName>
        <fullName evidence="2">Molybdopterin-containing oxidoreductase III, DMSO/TMAO/BSO reductase family, monoheme c-type cytochrome</fullName>
    </submittedName>
</protein>
<dbReference type="SUPFAM" id="SSF46626">
    <property type="entry name" value="Cytochrome c"/>
    <property type="match status" value="1"/>
</dbReference>
<feature type="signal peptide" evidence="1">
    <location>
        <begin position="1"/>
        <end position="22"/>
    </location>
</feature>
<evidence type="ECO:0000313" key="3">
    <source>
        <dbReference type="Proteomes" id="UP000066049"/>
    </source>
</evidence>
<sequence>MKMLFLAPVLACSLAFSADVIAKDANITLDGKMIGKIEVLTPVEVVEKGDKTSKIKVNGVVSANYLAQLQRSIEDPEVFVAFNDESEANFKKVKDLEDDYGEVWYQVDGVYEVPNDALGGNQKELYAKSKKIYEETCSACHRLHEPNSFTAAQWPANLAGMVDAKFVALDETDLNLVLKYLQHNAKKVK</sequence>
<gene>
    <name evidence="2" type="ORF">CCON33237_0014</name>
</gene>
<dbReference type="AlphaFoldDB" id="A0A0M4SL18"/>
<reference evidence="3" key="1">
    <citation type="submission" date="2015-08" db="EMBL/GenBank/DDBJ databases">
        <title>Comparative genomics of the Campylobacter concisus group.</title>
        <authorList>
            <person name="Miller W.G."/>
            <person name="Yee E."/>
            <person name="Chapman M.H."/>
            <person name="Huynh S."/>
            <person name="Bono J.L."/>
            <person name="On S.L.W."/>
            <person name="St Leger J."/>
            <person name="Foster G."/>
            <person name="Parker C.T."/>
        </authorList>
    </citation>
    <scope>NUCLEOTIDE SEQUENCE [LARGE SCALE GENOMIC DNA]</scope>
    <source>
        <strain evidence="3">ATCC 33237</strain>
    </source>
</reference>
<accession>A0A0M4SL18</accession>
<dbReference type="Gene3D" id="1.10.760.10">
    <property type="entry name" value="Cytochrome c-like domain"/>
    <property type="match status" value="1"/>
</dbReference>
<dbReference type="PATRIC" id="fig|199.248.peg.16"/>
<evidence type="ECO:0000313" key="2">
    <source>
        <dbReference type="EMBL" id="ALF46746.1"/>
    </source>
</evidence>
<dbReference type="KEGG" id="ccoc:CCON33237_0014"/>
<evidence type="ECO:0000256" key="1">
    <source>
        <dbReference type="SAM" id="SignalP"/>
    </source>
</evidence>
<organism evidence="2 3">
    <name type="scientific">Campylobacter concisus</name>
    <dbReference type="NCBI Taxonomy" id="199"/>
    <lineage>
        <taxon>Bacteria</taxon>
        <taxon>Pseudomonadati</taxon>
        <taxon>Campylobacterota</taxon>
        <taxon>Epsilonproteobacteria</taxon>
        <taxon>Campylobacterales</taxon>
        <taxon>Campylobacteraceae</taxon>
        <taxon>Campylobacter</taxon>
    </lineage>
</organism>
<dbReference type="RefSeq" id="WP_054195864.1">
    <property type="nucleotide sequence ID" value="NZ_CP012541.1"/>
</dbReference>
<dbReference type="Proteomes" id="UP000066049">
    <property type="component" value="Chromosome"/>
</dbReference>
<name>A0A0M4SL18_9BACT</name>